<protein>
    <submittedName>
        <fullName evidence="2">Metal-dependent hydrolase</fullName>
    </submittedName>
</protein>
<gene>
    <name evidence="2" type="ORF">PEDI_36840</name>
</gene>
<dbReference type="InterPro" id="IPR034660">
    <property type="entry name" value="DinB/YfiT-like"/>
</dbReference>
<dbReference type="SUPFAM" id="SSF109854">
    <property type="entry name" value="DinB/YfiT-like putative metalloenzymes"/>
    <property type="match status" value="1"/>
</dbReference>
<proteinExistence type="predicted"/>
<dbReference type="AlphaFoldDB" id="A0AAN5ALT4"/>
<dbReference type="RefSeq" id="WP_338238337.1">
    <property type="nucleotide sequence ID" value="NZ_BQKE01000002.1"/>
</dbReference>
<dbReference type="Proteomes" id="UP001310022">
    <property type="component" value="Unassembled WGS sequence"/>
</dbReference>
<organism evidence="2 3">
    <name type="scientific">Persicobacter diffluens</name>
    <dbReference type="NCBI Taxonomy" id="981"/>
    <lineage>
        <taxon>Bacteria</taxon>
        <taxon>Pseudomonadati</taxon>
        <taxon>Bacteroidota</taxon>
        <taxon>Cytophagia</taxon>
        <taxon>Cytophagales</taxon>
        <taxon>Persicobacteraceae</taxon>
        <taxon>Persicobacter</taxon>
    </lineage>
</organism>
<accession>A0AAN5ALT4</accession>
<dbReference type="InterPro" id="IPR024775">
    <property type="entry name" value="DinB-like"/>
</dbReference>
<keyword evidence="2" id="KW-0378">Hydrolase</keyword>
<dbReference type="GO" id="GO:0016787">
    <property type="term" value="F:hydrolase activity"/>
    <property type="evidence" value="ECO:0007669"/>
    <property type="project" value="UniProtKB-KW"/>
</dbReference>
<evidence type="ECO:0000259" key="1">
    <source>
        <dbReference type="Pfam" id="PF12867"/>
    </source>
</evidence>
<comment type="caution">
    <text evidence="2">The sequence shown here is derived from an EMBL/GenBank/DDBJ whole genome shotgun (WGS) entry which is preliminary data.</text>
</comment>
<reference evidence="2 3" key="1">
    <citation type="submission" date="2021-12" db="EMBL/GenBank/DDBJ databases">
        <title>Genome sequencing of bacteria with rrn-lacking chromosome and rrn-plasmid.</title>
        <authorList>
            <person name="Anda M."/>
            <person name="Iwasaki W."/>
        </authorList>
    </citation>
    <scope>NUCLEOTIDE SEQUENCE [LARGE SCALE GENOMIC DNA]</scope>
    <source>
        <strain evidence="2 3">NBRC 15940</strain>
    </source>
</reference>
<dbReference type="Gene3D" id="1.20.120.450">
    <property type="entry name" value="dinb family like domain"/>
    <property type="match status" value="1"/>
</dbReference>
<keyword evidence="3" id="KW-1185">Reference proteome</keyword>
<sequence>MIRQDLQYPIGEFQTPNQIHTELLETWITEIRQFPVQLEELISHSPPLSEEWKYRPNGWNIRQLVHHCADSHMNSFIRFKLALTEENPSILPYQEALWANVPDTQNAPIQSSLTLLHGLHQRWVILLQNLSKEQLNRTFYHPESKKSITLRENTGIYAWHCRHHLAHVKLALDAKGKWN</sequence>
<dbReference type="Pfam" id="PF12867">
    <property type="entry name" value="DinB_2"/>
    <property type="match status" value="1"/>
</dbReference>
<dbReference type="EMBL" id="BQKE01000002">
    <property type="protein sequence ID" value="GJM63132.1"/>
    <property type="molecule type" value="Genomic_DNA"/>
</dbReference>
<feature type="domain" description="DinB-like" evidence="1">
    <location>
        <begin position="51"/>
        <end position="167"/>
    </location>
</feature>
<evidence type="ECO:0000313" key="2">
    <source>
        <dbReference type="EMBL" id="GJM63132.1"/>
    </source>
</evidence>
<dbReference type="NCBIfam" id="NF009807">
    <property type="entry name" value="PRK13291.1"/>
    <property type="match status" value="1"/>
</dbReference>
<name>A0AAN5ALT4_9BACT</name>
<evidence type="ECO:0000313" key="3">
    <source>
        <dbReference type="Proteomes" id="UP001310022"/>
    </source>
</evidence>